<keyword evidence="4" id="KW-0574">Periplasm</keyword>
<dbReference type="OrthoDB" id="9778236at2"/>
<gene>
    <name evidence="8" type="ORF">THTE_0007</name>
</gene>
<accession>A0A286R9H6</accession>
<dbReference type="RefSeq" id="WP_095413500.1">
    <property type="nucleotide sequence ID" value="NZ_CP018477.1"/>
</dbReference>
<comment type="subcellular location">
    <subcellularLocation>
        <location evidence="1">Periplasm</location>
    </subcellularLocation>
</comment>
<dbReference type="EMBL" id="CP018477">
    <property type="protein sequence ID" value="ASV72609.1"/>
    <property type="molecule type" value="Genomic_DNA"/>
</dbReference>
<organism evidence="8 9">
    <name type="scientific">Thermogutta terrifontis</name>
    <dbReference type="NCBI Taxonomy" id="1331910"/>
    <lineage>
        <taxon>Bacteria</taxon>
        <taxon>Pseudomonadati</taxon>
        <taxon>Planctomycetota</taxon>
        <taxon>Planctomycetia</taxon>
        <taxon>Pirellulales</taxon>
        <taxon>Thermoguttaceae</taxon>
        <taxon>Thermogutta</taxon>
    </lineage>
</organism>
<keyword evidence="9" id="KW-1185">Reference proteome</keyword>
<evidence type="ECO:0000256" key="3">
    <source>
        <dbReference type="ARBA" id="ARBA00022729"/>
    </source>
</evidence>
<dbReference type="SUPFAM" id="SSF111369">
    <property type="entry name" value="HlyD-like secretion proteins"/>
    <property type="match status" value="2"/>
</dbReference>
<evidence type="ECO:0000256" key="5">
    <source>
        <dbReference type="ARBA" id="ARBA00023054"/>
    </source>
</evidence>
<evidence type="ECO:0000259" key="7">
    <source>
        <dbReference type="Pfam" id="PF25954"/>
    </source>
</evidence>
<feature type="domain" description="YbhG-like alpha-helical hairpin" evidence="6">
    <location>
        <begin position="93"/>
        <end position="219"/>
    </location>
</feature>
<dbReference type="Pfam" id="PF25954">
    <property type="entry name" value="Beta-barrel_RND_2"/>
    <property type="match status" value="1"/>
</dbReference>
<dbReference type="Gene3D" id="2.40.50.100">
    <property type="match status" value="2"/>
</dbReference>
<dbReference type="Gene3D" id="2.40.30.170">
    <property type="match status" value="1"/>
</dbReference>
<dbReference type="GO" id="GO:0030313">
    <property type="term" value="C:cell envelope"/>
    <property type="evidence" value="ECO:0007669"/>
    <property type="project" value="UniProtKB-SubCell"/>
</dbReference>
<dbReference type="PANTHER" id="PTHR32347:SF29">
    <property type="entry name" value="UPF0194 MEMBRANE PROTEIN YBHG"/>
    <property type="match status" value="1"/>
</dbReference>
<keyword evidence="3" id="KW-0732">Signal</keyword>
<evidence type="ECO:0000259" key="6">
    <source>
        <dbReference type="Pfam" id="PF25881"/>
    </source>
</evidence>
<dbReference type="InterPro" id="IPR050465">
    <property type="entry name" value="UPF0194_transport"/>
</dbReference>
<proteinExistence type="inferred from homology"/>
<dbReference type="KEGG" id="ttf:THTE_0007"/>
<evidence type="ECO:0000256" key="1">
    <source>
        <dbReference type="ARBA" id="ARBA00004418"/>
    </source>
</evidence>
<dbReference type="Pfam" id="PF25881">
    <property type="entry name" value="HH_YBHG"/>
    <property type="match status" value="1"/>
</dbReference>
<evidence type="ECO:0000313" key="8">
    <source>
        <dbReference type="EMBL" id="ASV72609.1"/>
    </source>
</evidence>
<dbReference type="PANTHER" id="PTHR32347">
    <property type="entry name" value="EFFLUX SYSTEM COMPONENT YKNX-RELATED"/>
    <property type="match status" value="1"/>
</dbReference>
<dbReference type="InterPro" id="IPR059052">
    <property type="entry name" value="HH_YbhG-like"/>
</dbReference>
<evidence type="ECO:0000313" key="9">
    <source>
        <dbReference type="Proteomes" id="UP000215086"/>
    </source>
</evidence>
<evidence type="ECO:0000256" key="2">
    <source>
        <dbReference type="ARBA" id="ARBA00010602"/>
    </source>
</evidence>
<sequence>MKKRIILLVIVAVVVGLSLWSAQHYRVSRVARVSSAQPWWKVWLEEVSGKVWELHGNVEIREVRLGFKVPGRIVRLHVDEGDTVKPGQLLAELDQAEFLDAVRQAEAALEARRAELAALENGSRPEEIEKARALTEAARVAVRNAEIALRRAKELAPKGAVSQEMLDNAQAAYDQAVANYQAAVAAQRLVEVGPRQEEIDRARGLVRQAEAVLKDAQRRLGDTKLLSPVSGVVQVRVHEVGDFVNTGEPVFSIARQEEVWVRTYVAEEDLDRIRPGMQVVVLTDGGNQFLGQVGFISSVAEFTPKTVETREVRTNLVYRVRVLVNDPECKLRQGMPVRVRISAEKTFASDQPGKQP</sequence>
<dbReference type="InterPro" id="IPR058792">
    <property type="entry name" value="Beta-barrel_RND_2"/>
</dbReference>
<reference evidence="8 9" key="1">
    <citation type="journal article" name="Front. Microbiol.">
        <title>Sugar Metabolism of the First Thermophilic Planctomycete Thermogutta terrifontis: Comparative Genomic and Transcriptomic Approaches.</title>
        <authorList>
            <person name="Elcheninov A.G."/>
            <person name="Menzel P."/>
            <person name="Gudbergsdottir S.R."/>
            <person name="Slesarev A.I."/>
            <person name="Kadnikov V.V."/>
            <person name="Krogh A."/>
            <person name="Bonch-Osmolovskaya E.A."/>
            <person name="Peng X."/>
            <person name="Kublanov I.V."/>
        </authorList>
    </citation>
    <scope>NUCLEOTIDE SEQUENCE [LARGE SCALE GENOMIC DNA]</scope>
    <source>
        <strain evidence="8 9">R1</strain>
    </source>
</reference>
<comment type="similarity">
    <text evidence="2">Belongs to the UPF0194 family.</text>
</comment>
<evidence type="ECO:0000256" key="4">
    <source>
        <dbReference type="ARBA" id="ARBA00022764"/>
    </source>
</evidence>
<dbReference type="AlphaFoldDB" id="A0A286R9H6"/>
<feature type="domain" description="CusB-like beta-barrel" evidence="7">
    <location>
        <begin position="258"/>
        <end position="344"/>
    </location>
</feature>
<keyword evidence="5" id="KW-0175">Coiled coil</keyword>
<protein>
    <submittedName>
        <fullName evidence="8">Putative membrane fusion protein (MFP) component of efflux pump, membrane anchor protein YbhG</fullName>
    </submittedName>
</protein>
<name>A0A286R9H6_9BACT</name>
<dbReference type="Proteomes" id="UP000215086">
    <property type="component" value="Chromosome"/>
</dbReference>
<dbReference type="Gene3D" id="1.10.287.470">
    <property type="entry name" value="Helix hairpin bin"/>
    <property type="match status" value="1"/>
</dbReference>